<name>A0A0E1W729_BURPE</name>
<evidence type="ECO:0000313" key="1">
    <source>
        <dbReference type="EMBL" id="EET08106.1"/>
    </source>
</evidence>
<dbReference type="HOGENOM" id="CLU_3197169_0_0_4"/>
<protein>
    <submittedName>
        <fullName evidence="1">Uncharacterized protein</fullName>
    </submittedName>
</protein>
<accession>A0A0E1W729</accession>
<organism evidence="1">
    <name type="scientific">Burkholderia pseudomallei 1710a</name>
    <dbReference type="NCBI Taxonomy" id="320371"/>
    <lineage>
        <taxon>Bacteria</taxon>
        <taxon>Pseudomonadati</taxon>
        <taxon>Pseudomonadota</taxon>
        <taxon>Betaproteobacteria</taxon>
        <taxon>Burkholderiales</taxon>
        <taxon>Burkholderiaceae</taxon>
        <taxon>Burkholderia</taxon>
        <taxon>pseudomallei group</taxon>
    </lineage>
</organism>
<dbReference type="EMBL" id="CM000832">
    <property type="protein sequence ID" value="EET08106.1"/>
    <property type="molecule type" value="Genomic_DNA"/>
</dbReference>
<proteinExistence type="predicted"/>
<reference evidence="1" key="1">
    <citation type="submission" date="2009-05" db="EMBL/GenBank/DDBJ databases">
        <authorList>
            <person name="Harkins D.M."/>
            <person name="DeShazer D."/>
            <person name="Woods D.E."/>
            <person name="Brinkac L.M."/>
            <person name="Brown K.A."/>
            <person name="Hung G.C."/>
            <person name="Tuanyok A."/>
            <person name="Zhang B."/>
            <person name="Nierman W.C."/>
        </authorList>
    </citation>
    <scope>NUCLEOTIDE SEQUENCE [LARGE SCALE GENOMIC DNA]</scope>
    <source>
        <strain evidence="1">1710a</strain>
    </source>
</reference>
<dbReference type="Proteomes" id="UP000001812">
    <property type="component" value="Chromosome I"/>
</dbReference>
<sequence length="45" mass="4852">MGCHGVSGQLLRVVEGSRLICYLKQLRTIVAVKALIPANADEQVT</sequence>
<dbReference type="AlphaFoldDB" id="A0A0E1W729"/>
<gene>
    <name evidence="1" type="ORF">BURPS1710A_1415</name>
</gene>